<dbReference type="Proteomes" id="UP000035760">
    <property type="component" value="Unassembled WGS sequence"/>
</dbReference>
<keyword evidence="4" id="KW-1185">Reference proteome</keyword>
<evidence type="ECO:0000313" key="3">
    <source>
        <dbReference type="EMBL" id="CDI02575.1"/>
    </source>
</evidence>
<feature type="signal peptide" evidence="2">
    <location>
        <begin position="1"/>
        <end position="22"/>
    </location>
</feature>
<dbReference type="EMBL" id="CBTJ020000040">
    <property type="protein sequence ID" value="CDI02575.1"/>
    <property type="molecule type" value="Genomic_DNA"/>
</dbReference>
<keyword evidence="2" id="KW-0732">Signal</keyword>
<organism evidence="3 4">
    <name type="scientific">Candidatus Competibacter denitrificans Run_A_D11</name>
    <dbReference type="NCBI Taxonomy" id="1400863"/>
    <lineage>
        <taxon>Bacteria</taxon>
        <taxon>Pseudomonadati</taxon>
        <taxon>Pseudomonadota</taxon>
        <taxon>Gammaproteobacteria</taxon>
        <taxon>Candidatus Competibacteraceae</taxon>
        <taxon>Candidatus Competibacter</taxon>
    </lineage>
</organism>
<dbReference type="OrthoDB" id="5630294at2"/>
<accession>W6M9X2</accession>
<name>W6M9X2_9GAMM</name>
<reference evidence="3" key="1">
    <citation type="submission" date="2013-07" db="EMBL/GenBank/DDBJ databases">
        <authorList>
            <person name="McIlroy S."/>
        </authorList>
    </citation>
    <scope>NUCLEOTIDE SEQUENCE [LARGE SCALE GENOMIC DNA]</scope>
    <source>
        <strain evidence="3">Run_A_D11</strain>
    </source>
</reference>
<proteinExistence type="predicted"/>
<comment type="caution">
    <text evidence="3">The sequence shown here is derived from an EMBL/GenBank/DDBJ whole genome shotgun (WGS) entry which is preliminary data.</text>
</comment>
<feature type="region of interest" description="Disordered" evidence="1">
    <location>
        <begin position="1156"/>
        <end position="1178"/>
    </location>
</feature>
<feature type="chain" id="PRO_5004878546" evidence="2">
    <location>
        <begin position="23"/>
        <end position="1870"/>
    </location>
</feature>
<reference evidence="3" key="2">
    <citation type="submission" date="2014-03" db="EMBL/GenBank/DDBJ databases">
        <title>Candidatus Competibacter-lineage genomes retrieved from metagenomes reveal functional metabolic diversity.</title>
        <authorList>
            <person name="McIlroy S.J."/>
            <person name="Albertsen M."/>
            <person name="Andresen E.K."/>
            <person name="Saunders A.M."/>
            <person name="Kristiansen R."/>
            <person name="Stokholm-Bjerregaard M."/>
            <person name="Nielsen K.L."/>
            <person name="Nielsen P.H."/>
        </authorList>
    </citation>
    <scope>NUCLEOTIDE SEQUENCE</scope>
    <source>
        <strain evidence="3">Run_A_D11</strain>
    </source>
</reference>
<dbReference type="RefSeq" id="WP_048672905.1">
    <property type="nucleotide sequence ID" value="NZ_CBTJ020000040.1"/>
</dbReference>
<evidence type="ECO:0000256" key="1">
    <source>
        <dbReference type="SAM" id="MobiDB-lite"/>
    </source>
</evidence>
<dbReference type="STRING" id="1400863.BN873_330052"/>
<evidence type="ECO:0000313" key="4">
    <source>
        <dbReference type="Proteomes" id="UP000035760"/>
    </source>
</evidence>
<evidence type="ECO:0000256" key="2">
    <source>
        <dbReference type="SAM" id="SignalP"/>
    </source>
</evidence>
<gene>
    <name evidence="3" type="ORF">BN873_330052</name>
</gene>
<protein>
    <submittedName>
        <fullName evidence="3">Uncharacterized protein</fullName>
    </submittedName>
</protein>
<sequence length="1870" mass="209278">MQHRPWLRFLLVWLIIGPAANADPDQVQIDMVGRYPLALRWDNVVGAPVWVAGAKPFAGHGWHRAESERHDAGMYRIRLHPGDSVTVWVPASEGLRIYRPDGRLAPDDLMVAAGNGSGLFIEVPLQPSAAGDSLLLAPDWPEERLVRVSRLPDKAGTLEIALFVSRRDALGQLAPYRETIEQTPVPERAAALASEQPQESIPTPIAGEQRTAPDQGIVAAAGSPVWLRPSDAATGQAFWPLDARPPLRVRLRGPVRLALEHRLRYPPQETRTRQAYRVYAWLDGRPWQSLDFVAAQETRRAVWVTTETREMPWQSGCAQTLGRAETGYLELPAGEHELAVAATQPLYARLRIQRDPDYLVPALNAPKLTAAEARTLRPVAHGSIWDLAVTELATPLNRVSLADEDRIALRVGRDNGYREGGLTAALALRQAALGHREEPRLSPQAQDTLGLFTFYRSLLPTNKPTTTPPRLAWLRNRRLLGLGERPRQLVVADRFSDDLLETLASVTFVELVPGAELNYWLPERQAPLLLRIAVDRPVAGTITEFQLRYDDQPPLRLRVQVPELASELFLPGTGEAGLTALSAQHGTSGAGTLSAPFAAERPPGPLVAAAVAEIALPAMVRRIRLESASRPLAVALHYRASRPYQLSESEYLEVTKQLGTEEVYRQFEQELHRAGTLNQPLANNSTPANRFDPTRDARQELTNHWLPLLRLLREHSRQFASLLGPPPANLTPRATANDDPAAAARLEQANQWLPALEQWSQLSDSARATTRAAAIVGQARALRQLNETLLAEQMLRGAFMHDPSPLVRGQAFEQLIQGALAAEDMDNALMLASAAVTRQPETERLRQLAELLLDEGQADDALTVSLALPPAKRPLAVVAHAAYELGWWRIFARTLEQWPDVAQRRLWEGYRAQREGAYQEAARLWRDAGVTGRELADRLETGLAIRDRLADPDPMVRERAIGDWARWQTRQPGPHRWYNAHHLISDYAGAPALSAPGRDLLSQTFRALPDRPVQLSVFGPARLRIDARLTHPAQTVADAPPVESWLLLRDGARIERLPITGDRPSQGLRIVDDGSELPGRKVSLEYIVDPGWHHIEVTAPQRSLLVQASIWRPAIPLRVLPELTPTAVIAAALGLSHGQPEQRPLRLWERWPFGRSANQPTEADAETPSTPAPEKSASGLAAGLPVSVVTDCRLEPRTLYAFPTTFPAPAAQAELLSRLTAALPADLTWPTPPTGSADALRHRLTALLWEVEQAPETLAQRLPEAEQLVATQPGVSGVEPLLRRLRQRAEWEPLLNVGRSAGVRPITTSGWWPESPFLRIRKALSPPVTAEEQVLSGNEELGLLSANNQATRLRLELRATDVRYSLPRPLTAWYRLDEQSPQRVLLDAATAALPLHLDVPPGQHVLRIGIAEPVANQYLRVRVSELRGRTARPVTDDLRRMYQVATASEPLQVPLMGPAWLRIDELRGDVLDSRYQYLGPGLQTVEIRPAKGQAEGLYRLHTQRLLDKPRESTPPRIARWTLEPPPLTPARVPQAPLPSTWVLQDQYALGEQQAGTWSLGLNLLRAVPIEETNGSSIGDDYLETLASYRYYNEWRRDYYQADALYRSHRYGNPTFGLRAIWQHETEWPDTTFRLSWEGYAQRSEGWAWNSTVRGEIAQAREIGPRTRHQPSLGFFYRDLRQQADYDYEPGYVDSDVLSEYKYFHRRGLVVADTLVHRPWLDTLWYAGAALTSDERGSFFEPEHASATVGWKQLLGDWQVNAAYRWTHYFAQGGHDWHRPRASDSQTLRGAIWWDGAWGGTGRLQAGLEAEYDPDNRDYGIWLSLHWFSDRGRGYRDFRPGTVDFRDLRERLLPLDFNNRMDEPPGEERVP</sequence>